<evidence type="ECO:0000313" key="1">
    <source>
        <dbReference type="EMBL" id="TDG75461.1"/>
    </source>
</evidence>
<dbReference type="AlphaFoldDB" id="A0A4R5NM87"/>
<dbReference type="InterPro" id="IPR036597">
    <property type="entry name" value="Fido-like_dom_sf"/>
</dbReference>
<evidence type="ECO:0000313" key="2">
    <source>
        <dbReference type="Proteomes" id="UP000294854"/>
    </source>
</evidence>
<gene>
    <name evidence="1" type="ORF">C5L31_000335</name>
</gene>
<keyword evidence="2" id="KW-1185">Reference proteome</keyword>
<dbReference type="Proteomes" id="UP000294854">
    <property type="component" value="Unassembled WGS sequence"/>
</dbReference>
<proteinExistence type="predicted"/>
<reference evidence="1 2" key="1">
    <citation type="journal article" date="2019" name="Appl. Microbiol. Biotechnol.">
        <title>Uncovering carbohydrate metabolism through a genotype-phenotype association study of 56 lactic acid bacteria genomes.</title>
        <authorList>
            <person name="Buron-Moles G."/>
            <person name="Chailyan A."/>
            <person name="Dolejs I."/>
            <person name="Forster J."/>
            <person name="Miks M.H."/>
        </authorList>
    </citation>
    <scope>NUCLEOTIDE SEQUENCE [LARGE SCALE GENOMIC DNA]</scope>
    <source>
        <strain evidence="1 2">ATCC 49373</strain>
    </source>
</reference>
<protein>
    <recommendedName>
        <fullName evidence="3">Fido domain-containing protein</fullName>
    </recommendedName>
</protein>
<evidence type="ECO:0008006" key="3">
    <source>
        <dbReference type="Google" id="ProtNLM"/>
    </source>
</evidence>
<dbReference type="EMBL" id="PUFO01000066">
    <property type="protein sequence ID" value="TDG75461.1"/>
    <property type="molecule type" value="Genomic_DNA"/>
</dbReference>
<dbReference type="OrthoDB" id="9807853at2"/>
<dbReference type="SUPFAM" id="SSF140931">
    <property type="entry name" value="Fic-like"/>
    <property type="match status" value="1"/>
</dbReference>
<sequence>MRGQLFWDGNKRTATLCANKLMIDGGAGLINVPLNLWGQWNQLISDYYHSNDMLPLKHWTYNHGIAGVTLGPKND</sequence>
<comment type="caution">
    <text evidence="1">The sequence shown here is derived from an EMBL/GenBank/DDBJ whole genome shotgun (WGS) entry which is preliminary data.</text>
</comment>
<organism evidence="1 2">
    <name type="scientific">Secundilactobacillus malefermentans</name>
    <dbReference type="NCBI Taxonomy" id="176292"/>
    <lineage>
        <taxon>Bacteria</taxon>
        <taxon>Bacillati</taxon>
        <taxon>Bacillota</taxon>
        <taxon>Bacilli</taxon>
        <taxon>Lactobacillales</taxon>
        <taxon>Lactobacillaceae</taxon>
        <taxon>Secundilactobacillus</taxon>
    </lineage>
</organism>
<accession>A0A4R5NM87</accession>
<name>A0A4R5NM87_9LACO</name>